<gene>
    <name evidence="2" type="ORF">Bca52824_017839</name>
</gene>
<reference evidence="2 3" key="1">
    <citation type="submission" date="2020-02" db="EMBL/GenBank/DDBJ databases">
        <authorList>
            <person name="Ma Q."/>
            <person name="Huang Y."/>
            <person name="Song X."/>
            <person name="Pei D."/>
        </authorList>
    </citation>
    <scope>NUCLEOTIDE SEQUENCE [LARGE SCALE GENOMIC DNA]</scope>
    <source>
        <strain evidence="2">Sxm20200214</strain>
        <tissue evidence="2">Leaf</tissue>
    </source>
</reference>
<keyword evidence="1" id="KW-0175">Coiled coil</keyword>
<evidence type="ECO:0000313" key="2">
    <source>
        <dbReference type="EMBL" id="KAG2314717.1"/>
    </source>
</evidence>
<evidence type="ECO:0000256" key="1">
    <source>
        <dbReference type="SAM" id="Coils"/>
    </source>
</evidence>
<organism evidence="2 3">
    <name type="scientific">Brassica carinata</name>
    <name type="common">Ethiopian mustard</name>
    <name type="synonym">Abyssinian cabbage</name>
    <dbReference type="NCBI Taxonomy" id="52824"/>
    <lineage>
        <taxon>Eukaryota</taxon>
        <taxon>Viridiplantae</taxon>
        <taxon>Streptophyta</taxon>
        <taxon>Embryophyta</taxon>
        <taxon>Tracheophyta</taxon>
        <taxon>Spermatophyta</taxon>
        <taxon>Magnoliopsida</taxon>
        <taxon>eudicotyledons</taxon>
        <taxon>Gunneridae</taxon>
        <taxon>Pentapetalae</taxon>
        <taxon>rosids</taxon>
        <taxon>malvids</taxon>
        <taxon>Brassicales</taxon>
        <taxon>Brassicaceae</taxon>
        <taxon>Brassiceae</taxon>
        <taxon>Brassica</taxon>
    </lineage>
</organism>
<protein>
    <submittedName>
        <fullName evidence="2">Uncharacterized protein</fullName>
    </submittedName>
</protein>
<dbReference type="OrthoDB" id="10338243at2759"/>
<dbReference type="Proteomes" id="UP000886595">
    <property type="component" value="Unassembled WGS sequence"/>
</dbReference>
<comment type="caution">
    <text evidence="2">The sequence shown here is derived from an EMBL/GenBank/DDBJ whole genome shotgun (WGS) entry which is preliminary data.</text>
</comment>
<accession>A0A8X7VP82</accession>
<sequence length="103" mass="12269">MDEPYICLPEHASSFTRRELVQETYTKGEINEMFTGFLGERKWENLSIEKSFDEATDKLRSEMNWMFSADQGLLKRVQRLELELEDLRNARTIARKDQYRSAE</sequence>
<proteinExistence type="predicted"/>
<evidence type="ECO:0000313" key="3">
    <source>
        <dbReference type="Proteomes" id="UP000886595"/>
    </source>
</evidence>
<dbReference type="EMBL" id="JAAMPC010000004">
    <property type="protein sequence ID" value="KAG2314717.1"/>
    <property type="molecule type" value="Genomic_DNA"/>
</dbReference>
<name>A0A8X7VP82_BRACI</name>
<feature type="coiled-coil region" evidence="1">
    <location>
        <begin position="70"/>
        <end position="97"/>
    </location>
</feature>
<dbReference type="AlphaFoldDB" id="A0A8X7VP82"/>
<keyword evidence="3" id="KW-1185">Reference proteome</keyword>